<evidence type="ECO:0000313" key="1">
    <source>
        <dbReference type="EMBL" id="TWU48318.1"/>
    </source>
</evidence>
<name>A0A5C6EHL5_9BACT</name>
<dbReference type="AlphaFoldDB" id="A0A5C6EHL5"/>
<reference evidence="1 2" key="1">
    <citation type="submission" date="2019-02" db="EMBL/GenBank/DDBJ databases">
        <title>Deep-cultivation of Planctomycetes and their phenomic and genomic characterization uncovers novel biology.</title>
        <authorList>
            <person name="Wiegand S."/>
            <person name="Jogler M."/>
            <person name="Boedeker C."/>
            <person name="Pinto D."/>
            <person name="Vollmers J."/>
            <person name="Rivas-Marin E."/>
            <person name="Kohn T."/>
            <person name="Peeters S.H."/>
            <person name="Heuer A."/>
            <person name="Rast P."/>
            <person name="Oberbeckmann S."/>
            <person name="Bunk B."/>
            <person name="Jeske O."/>
            <person name="Meyerdierks A."/>
            <person name="Storesund J.E."/>
            <person name="Kallscheuer N."/>
            <person name="Luecker S."/>
            <person name="Lage O.M."/>
            <person name="Pohl T."/>
            <person name="Merkel B.J."/>
            <person name="Hornburger P."/>
            <person name="Mueller R.-W."/>
            <person name="Bruemmer F."/>
            <person name="Labrenz M."/>
            <person name="Spormann A.M."/>
            <person name="Op Den Camp H."/>
            <person name="Overmann J."/>
            <person name="Amann R."/>
            <person name="Jetten M.S.M."/>
            <person name="Mascher T."/>
            <person name="Medema M.H."/>
            <person name="Devos D.P."/>
            <person name="Kaster A.-K."/>
            <person name="Ovreas L."/>
            <person name="Rohde M."/>
            <person name="Galperin M.Y."/>
            <person name="Jogler C."/>
        </authorList>
    </citation>
    <scope>NUCLEOTIDE SEQUENCE [LARGE SCALE GENOMIC DNA]</scope>
    <source>
        <strain evidence="1 2">Poly59</strain>
    </source>
</reference>
<keyword evidence="2" id="KW-1185">Reference proteome</keyword>
<sequence>MTDPANPAAQSNAKAWSDRIADRYACALSPALADWFDSEIWAQTGIHEYCDPVSPATLLDETPDVIWPGLMNANLVPLIANMAGDWLCGRIDPDNRIGQIVQWYHGGGDWIIWGNDLPEAIAFDALVSRLPGQRRRHAIPADDFFANSTASSTAGSTASENTGPLVQWASRHLPDAIQKLVNSPESSKLDDANRVANQLIEHGIAEVTVRCELVQDALQLSTLALLERDVLLDLEIDPGSIAQWAFDHDTIPERHRDAIVTALKSRDLADGFVQQWDVAETHAEVVTRIAPDTAWGWDIAGYAALRRGDRELAKRRFLSGIDCSCFSDQSIRLETHWTSQDASKFSAAMLAKAFPETLKESEYLRCLCIPNLIERSDSVSEHWRGLAEAATSSGRNRDAHDHLVAAGWDIGMRPITAFGELIQRIGDTADRSGQKARAATARIHRACLKDRYGA</sequence>
<dbReference type="OrthoDB" id="276926at2"/>
<accession>A0A5C6EHL5</accession>
<dbReference type="EMBL" id="SJPX01000005">
    <property type="protein sequence ID" value="TWU48318.1"/>
    <property type="molecule type" value="Genomic_DNA"/>
</dbReference>
<dbReference type="Proteomes" id="UP000317977">
    <property type="component" value="Unassembled WGS sequence"/>
</dbReference>
<dbReference type="RefSeq" id="WP_146536696.1">
    <property type="nucleotide sequence ID" value="NZ_SJPX01000005.1"/>
</dbReference>
<protein>
    <submittedName>
        <fullName evidence="1">Uncharacterized protein</fullName>
    </submittedName>
</protein>
<gene>
    <name evidence="1" type="ORF">Poly59_51640</name>
</gene>
<proteinExistence type="predicted"/>
<evidence type="ECO:0000313" key="2">
    <source>
        <dbReference type="Proteomes" id="UP000317977"/>
    </source>
</evidence>
<organism evidence="1 2">
    <name type="scientific">Rubripirellula reticaptiva</name>
    <dbReference type="NCBI Taxonomy" id="2528013"/>
    <lineage>
        <taxon>Bacteria</taxon>
        <taxon>Pseudomonadati</taxon>
        <taxon>Planctomycetota</taxon>
        <taxon>Planctomycetia</taxon>
        <taxon>Pirellulales</taxon>
        <taxon>Pirellulaceae</taxon>
        <taxon>Rubripirellula</taxon>
    </lineage>
</organism>
<comment type="caution">
    <text evidence="1">The sequence shown here is derived from an EMBL/GenBank/DDBJ whole genome shotgun (WGS) entry which is preliminary data.</text>
</comment>